<gene>
    <name evidence="2" type="ORF">LNKW23_05580</name>
</gene>
<evidence type="ECO:0000313" key="3">
    <source>
        <dbReference type="Proteomes" id="UP001239909"/>
    </source>
</evidence>
<dbReference type="RefSeq" id="WP_285670007.1">
    <property type="nucleotide sequence ID" value="NZ_BSYI01000003.1"/>
</dbReference>
<proteinExistence type="predicted"/>
<reference evidence="2 3" key="1">
    <citation type="submission" date="2023-04" db="EMBL/GenBank/DDBJ databases">
        <title>Marinoamorphus aggregata gen. nov., sp. Nov., isolate from tissue of brittle star Ophioplocus japonicus.</title>
        <authorList>
            <person name="Kawano K."/>
            <person name="Sawayama S."/>
            <person name="Nakagawa S."/>
        </authorList>
    </citation>
    <scope>NUCLEOTIDE SEQUENCE [LARGE SCALE GENOMIC DNA]</scope>
    <source>
        <strain evidence="2 3">NKW23</strain>
    </source>
</reference>
<evidence type="ECO:0008006" key="4">
    <source>
        <dbReference type="Google" id="ProtNLM"/>
    </source>
</evidence>
<evidence type="ECO:0000256" key="1">
    <source>
        <dbReference type="SAM" id="Coils"/>
    </source>
</evidence>
<feature type="coiled-coil region" evidence="1">
    <location>
        <begin position="49"/>
        <end position="76"/>
    </location>
</feature>
<evidence type="ECO:0000313" key="2">
    <source>
        <dbReference type="EMBL" id="GMG81345.1"/>
    </source>
</evidence>
<protein>
    <recommendedName>
        <fullName evidence="4">DUF4164 family protein</fullName>
    </recommendedName>
</protein>
<organism evidence="2 3">
    <name type="scientific">Paralimibaculum aggregatum</name>
    <dbReference type="NCBI Taxonomy" id="3036245"/>
    <lineage>
        <taxon>Bacteria</taxon>
        <taxon>Pseudomonadati</taxon>
        <taxon>Pseudomonadota</taxon>
        <taxon>Alphaproteobacteria</taxon>
        <taxon>Rhodobacterales</taxon>
        <taxon>Paracoccaceae</taxon>
        <taxon>Paralimibaculum</taxon>
    </lineage>
</organism>
<keyword evidence="3" id="KW-1185">Reference proteome</keyword>
<accession>A0ABQ6LDB3</accession>
<sequence>MMRAEESQDGETGAGDRVAAALGRLCSAIDGLEGALMAALRSGPDREESAALAADLASAEAERDRLAAEVEALKAAALRDAELRNEATAAVKAALEDLKGLMPEGETHV</sequence>
<keyword evidence="1" id="KW-0175">Coiled coil</keyword>
<dbReference type="Proteomes" id="UP001239909">
    <property type="component" value="Unassembled WGS sequence"/>
</dbReference>
<comment type="caution">
    <text evidence="2">The sequence shown here is derived from an EMBL/GenBank/DDBJ whole genome shotgun (WGS) entry which is preliminary data.</text>
</comment>
<dbReference type="EMBL" id="BSYI01000003">
    <property type="protein sequence ID" value="GMG81345.1"/>
    <property type="molecule type" value="Genomic_DNA"/>
</dbReference>
<name>A0ABQ6LDB3_9RHOB</name>